<organism evidence="1 2">
    <name type="scientific">Kaistia hirudinis</name>
    <dbReference type="NCBI Taxonomy" id="1293440"/>
    <lineage>
        <taxon>Bacteria</taxon>
        <taxon>Pseudomonadati</taxon>
        <taxon>Pseudomonadota</taxon>
        <taxon>Alphaproteobacteria</taxon>
        <taxon>Hyphomicrobiales</taxon>
        <taxon>Kaistiaceae</taxon>
        <taxon>Kaistia</taxon>
    </lineage>
</organism>
<gene>
    <name evidence="1" type="ORF">GGR25_002690</name>
</gene>
<evidence type="ECO:0000313" key="2">
    <source>
        <dbReference type="Proteomes" id="UP000553963"/>
    </source>
</evidence>
<dbReference type="AlphaFoldDB" id="A0A840AMT4"/>
<evidence type="ECO:0000313" key="1">
    <source>
        <dbReference type="EMBL" id="MBB3931640.1"/>
    </source>
</evidence>
<accession>A0A840AMT4</accession>
<comment type="caution">
    <text evidence="1">The sequence shown here is derived from an EMBL/GenBank/DDBJ whole genome shotgun (WGS) entry which is preliminary data.</text>
</comment>
<dbReference type="Proteomes" id="UP000553963">
    <property type="component" value="Unassembled WGS sequence"/>
</dbReference>
<name>A0A840AMT4_9HYPH</name>
<protein>
    <submittedName>
        <fullName evidence="1">Uncharacterized protein</fullName>
    </submittedName>
</protein>
<proteinExistence type="predicted"/>
<dbReference type="EMBL" id="JACIDS010000003">
    <property type="protein sequence ID" value="MBB3931640.1"/>
    <property type="molecule type" value="Genomic_DNA"/>
</dbReference>
<sequence>MSTALSTRPIRDGVGNAFLQRVLDVSGTGAGPFLPVQALVGPEDGLPIDIEALFAALLSAVETAADRIESALAALPVPDAPFAPLGHRTVTVTATAQTLAALLSAVSATIPNGAKLVYLQPRGDGIRYAHGGATPTTASDATGIGTALYEGAQYPLRMADFATLKLIAPASTVLAIEFRG</sequence>
<keyword evidence="2" id="KW-1185">Reference proteome</keyword>
<reference evidence="1 2" key="1">
    <citation type="submission" date="2020-08" db="EMBL/GenBank/DDBJ databases">
        <title>Genomic Encyclopedia of Type Strains, Phase IV (KMG-IV): sequencing the most valuable type-strain genomes for metagenomic binning, comparative biology and taxonomic classification.</title>
        <authorList>
            <person name="Goeker M."/>
        </authorList>
    </citation>
    <scope>NUCLEOTIDE SEQUENCE [LARGE SCALE GENOMIC DNA]</scope>
    <source>
        <strain evidence="1 2">DSM 25966</strain>
    </source>
</reference>
<dbReference type="RefSeq" id="WP_183399258.1">
    <property type="nucleotide sequence ID" value="NZ_JACIDS010000003.1"/>
</dbReference>